<evidence type="ECO:0000256" key="8">
    <source>
        <dbReference type="ARBA" id="ARBA00023065"/>
    </source>
</evidence>
<comment type="subcellular location">
    <subcellularLocation>
        <location evidence="1 12">Cell outer membrane</location>
        <topology evidence="1 12">Multi-pass membrane protein</topology>
    </subcellularLocation>
</comment>
<organism evidence="18 19">
    <name type="scientific">Eilatimonas milleporae</name>
    <dbReference type="NCBI Taxonomy" id="911205"/>
    <lineage>
        <taxon>Bacteria</taxon>
        <taxon>Pseudomonadati</taxon>
        <taxon>Pseudomonadota</taxon>
        <taxon>Alphaproteobacteria</taxon>
        <taxon>Kordiimonadales</taxon>
        <taxon>Kordiimonadaceae</taxon>
        <taxon>Eilatimonas</taxon>
    </lineage>
</organism>
<keyword evidence="7" id="KW-0408">Iron</keyword>
<dbReference type="EMBL" id="REFR01000012">
    <property type="protein sequence ID" value="RMB04845.1"/>
    <property type="molecule type" value="Genomic_DNA"/>
</dbReference>
<evidence type="ECO:0000256" key="3">
    <source>
        <dbReference type="ARBA" id="ARBA00022452"/>
    </source>
</evidence>
<dbReference type="Pfam" id="PF00593">
    <property type="entry name" value="TonB_dep_Rec_b-barrel"/>
    <property type="match status" value="1"/>
</dbReference>
<proteinExistence type="inferred from homology"/>
<evidence type="ECO:0000256" key="11">
    <source>
        <dbReference type="ARBA" id="ARBA00023237"/>
    </source>
</evidence>
<accession>A0A3M0C7J2</accession>
<evidence type="ECO:0000256" key="5">
    <source>
        <dbReference type="ARBA" id="ARBA00022692"/>
    </source>
</evidence>
<dbReference type="Proteomes" id="UP000271227">
    <property type="component" value="Unassembled WGS sequence"/>
</dbReference>
<evidence type="ECO:0000256" key="15">
    <source>
        <dbReference type="SAM" id="SignalP"/>
    </source>
</evidence>
<dbReference type="Pfam" id="PF07715">
    <property type="entry name" value="Plug"/>
    <property type="match status" value="1"/>
</dbReference>
<name>A0A3M0C7J2_9PROT</name>
<dbReference type="PANTHER" id="PTHR32552">
    <property type="entry name" value="FERRICHROME IRON RECEPTOR-RELATED"/>
    <property type="match status" value="1"/>
</dbReference>
<evidence type="ECO:0000259" key="17">
    <source>
        <dbReference type="Pfam" id="PF07715"/>
    </source>
</evidence>
<evidence type="ECO:0000256" key="10">
    <source>
        <dbReference type="ARBA" id="ARBA00023136"/>
    </source>
</evidence>
<evidence type="ECO:0000256" key="7">
    <source>
        <dbReference type="ARBA" id="ARBA00023004"/>
    </source>
</evidence>
<keyword evidence="10 12" id="KW-0472">Membrane</keyword>
<keyword evidence="6 15" id="KW-0732">Signal</keyword>
<sequence>MPKSILARLSGSASLLSVIIAGPALAQTGGQAAGQDSGGDLVEEIIVTTQKREQNLRDVPVTVTSYTGRFLQDLNIDEFDEVSEITPGLIIQEQSPNNPAFVIRGITSDSGSAQIAPRVSIYLNGVDVSRSRGSHFELFDIERVEVAKGPQATLFGTASAIGAVSVISRKPEEEVSGEVQVGYGNFDNYLARGYLTGGNQNVQGRIAFSYRKRDGFIENIAGDPGSQSEGGVVQPDLNGIERLGVRGSLRFTPNDNFIADLVLNYEENNDTGTSFKSGVFAPTGGATDPFSFAELGGAGPRSEEVLGDDELGIDREVYDANLTMQWALNDNWTLTSVTGYREFDSVEVFDADGSQAIFAEFAEDATGDQFSQELRANYDSDGISAFFGVNYFTEDGEQRVPFLTEEGTFLQCAAGVIPGLPCVAPDGTIGSVTLSQGQPPIFYDAEFGNTGSFDIYSAFADATVNLTDRLEVTAGLRFIYEERESGAFARLPNSVLTGAPLIAFGNVDTGGQVLTVEDDFDAFLPRFNLRYELNDDASVYATVAKGRRSNVIDVASTLDENGNAVADPTFIPAEIVWNYEAGFKARVLDNRVDLAASVFYQDYENFQVTILDPDGVTRPSNAGTASNFGVEAEVRGQVNEFLQLFGNVAYIDASIDDDPENGIFAGNRFRLQPEWSTAAGGLFSYPITDDVKFFTNATWTYRSDVFFEIENQQVAGLDISENDVHLVNLRVGFAATDDQWEVNFYANNLFDREYIIDAGNTGGAFGTPTFVAGPPRFYGVQLTGRF</sequence>
<evidence type="ECO:0000256" key="1">
    <source>
        <dbReference type="ARBA" id="ARBA00004571"/>
    </source>
</evidence>
<evidence type="ECO:0000313" key="18">
    <source>
        <dbReference type="EMBL" id="RMB04845.1"/>
    </source>
</evidence>
<keyword evidence="4" id="KW-0410">Iron transport</keyword>
<feature type="domain" description="TonB-dependent receptor plug" evidence="17">
    <location>
        <begin position="56"/>
        <end position="162"/>
    </location>
</feature>
<dbReference type="PROSITE" id="PS01156">
    <property type="entry name" value="TONB_DEPENDENT_REC_2"/>
    <property type="match status" value="1"/>
</dbReference>
<dbReference type="GO" id="GO:0006826">
    <property type="term" value="P:iron ion transport"/>
    <property type="evidence" value="ECO:0007669"/>
    <property type="project" value="UniProtKB-KW"/>
</dbReference>
<feature type="short sequence motif" description="TonB C-terminal box" evidence="13">
    <location>
        <begin position="769"/>
        <end position="786"/>
    </location>
</feature>
<keyword evidence="3 12" id="KW-1134">Transmembrane beta strand</keyword>
<keyword evidence="19" id="KW-1185">Reference proteome</keyword>
<evidence type="ECO:0000256" key="12">
    <source>
        <dbReference type="PROSITE-ProRule" id="PRU01360"/>
    </source>
</evidence>
<evidence type="ECO:0000256" key="2">
    <source>
        <dbReference type="ARBA" id="ARBA00022448"/>
    </source>
</evidence>
<dbReference type="RefSeq" id="WP_211332224.1">
    <property type="nucleotide sequence ID" value="NZ_REFR01000012.1"/>
</dbReference>
<dbReference type="PANTHER" id="PTHR32552:SF81">
    <property type="entry name" value="TONB-DEPENDENT OUTER MEMBRANE RECEPTOR"/>
    <property type="match status" value="1"/>
</dbReference>
<feature type="signal peptide" evidence="15">
    <location>
        <begin position="1"/>
        <end position="26"/>
    </location>
</feature>
<dbReference type="InterPro" id="IPR010917">
    <property type="entry name" value="TonB_rcpt_CS"/>
</dbReference>
<comment type="similarity">
    <text evidence="12 14">Belongs to the TonB-dependent receptor family.</text>
</comment>
<evidence type="ECO:0000256" key="4">
    <source>
        <dbReference type="ARBA" id="ARBA00022496"/>
    </source>
</evidence>
<dbReference type="AlphaFoldDB" id="A0A3M0C7J2"/>
<evidence type="ECO:0000256" key="14">
    <source>
        <dbReference type="RuleBase" id="RU003357"/>
    </source>
</evidence>
<feature type="chain" id="PRO_5018012449" evidence="15">
    <location>
        <begin position="27"/>
        <end position="786"/>
    </location>
</feature>
<dbReference type="InterPro" id="IPR039426">
    <property type="entry name" value="TonB-dep_rcpt-like"/>
</dbReference>
<keyword evidence="11 12" id="KW-0998">Cell outer membrane</keyword>
<dbReference type="InterPro" id="IPR012910">
    <property type="entry name" value="Plug_dom"/>
</dbReference>
<evidence type="ECO:0000256" key="6">
    <source>
        <dbReference type="ARBA" id="ARBA00022729"/>
    </source>
</evidence>
<reference evidence="18 19" key="1">
    <citation type="submission" date="2018-10" db="EMBL/GenBank/DDBJ databases">
        <title>Genomic Encyclopedia of Archaeal and Bacterial Type Strains, Phase II (KMG-II): from individual species to whole genera.</title>
        <authorList>
            <person name="Goeker M."/>
        </authorList>
    </citation>
    <scope>NUCLEOTIDE SEQUENCE [LARGE SCALE GENOMIC DNA]</scope>
    <source>
        <strain evidence="18 19">DSM 25217</strain>
    </source>
</reference>
<keyword evidence="9 14" id="KW-0798">TonB box</keyword>
<evidence type="ECO:0000256" key="13">
    <source>
        <dbReference type="PROSITE-ProRule" id="PRU10144"/>
    </source>
</evidence>
<dbReference type="InParanoid" id="A0A3M0C7J2"/>
<feature type="domain" description="TonB-dependent receptor-like beta-barrel" evidence="16">
    <location>
        <begin position="305"/>
        <end position="749"/>
    </location>
</feature>
<protein>
    <submittedName>
        <fullName evidence="18">Outer membrane receptor protein involved in Fe transport</fullName>
    </submittedName>
</protein>
<dbReference type="CDD" id="cd01347">
    <property type="entry name" value="ligand_gated_channel"/>
    <property type="match status" value="1"/>
</dbReference>
<dbReference type="Gene3D" id="2.40.170.20">
    <property type="entry name" value="TonB-dependent receptor, beta-barrel domain"/>
    <property type="match status" value="1"/>
</dbReference>
<dbReference type="PROSITE" id="PS52016">
    <property type="entry name" value="TONB_DEPENDENT_REC_3"/>
    <property type="match status" value="1"/>
</dbReference>
<dbReference type="InterPro" id="IPR000531">
    <property type="entry name" value="Beta-barrel_TonB"/>
</dbReference>
<keyword evidence="8" id="KW-0406">Ion transport</keyword>
<keyword evidence="18" id="KW-0675">Receptor</keyword>
<evidence type="ECO:0000313" key="19">
    <source>
        <dbReference type="Proteomes" id="UP000271227"/>
    </source>
</evidence>
<dbReference type="GO" id="GO:0009279">
    <property type="term" value="C:cell outer membrane"/>
    <property type="evidence" value="ECO:0007669"/>
    <property type="project" value="UniProtKB-SubCell"/>
</dbReference>
<keyword evidence="5 12" id="KW-0812">Transmembrane</keyword>
<comment type="caution">
    <text evidence="18">The sequence shown here is derived from an EMBL/GenBank/DDBJ whole genome shotgun (WGS) entry which is preliminary data.</text>
</comment>
<evidence type="ECO:0000256" key="9">
    <source>
        <dbReference type="ARBA" id="ARBA00023077"/>
    </source>
</evidence>
<gene>
    <name evidence="18" type="ORF">BXY39_2415</name>
</gene>
<dbReference type="InterPro" id="IPR036942">
    <property type="entry name" value="Beta-barrel_TonB_sf"/>
</dbReference>
<evidence type="ECO:0000259" key="16">
    <source>
        <dbReference type="Pfam" id="PF00593"/>
    </source>
</evidence>
<keyword evidence="2 12" id="KW-0813">Transport</keyword>
<dbReference type="SUPFAM" id="SSF56935">
    <property type="entry name" value="Porins"/>
    <property type="match status" value="1"/>
</dbReference>